<dbReference type="NCBIfam" id="TIGR04056">
    <property type="entry name" value="OMP_RagA_SusC"/>
    <property type="match status" value="1"/>
</dbReference>
<sequence length="1105" mass="121218">MMKIRSKKLCFLSVMLLGWFYSIGQQVKLNGVISDQETGKPIAHATIRIKNGVKATESDSSGNFHITVPSSESILSITMVGYKIYEIKAGTQNVLNIKLIPFSENMDEVIVVGYGSQSKANVTGAIVPVDMKTISDMPTRTITEALAGQIPGLNISGGNSRPGVDALASIRQTFSFSTAGGSSSLPMVVIDDVIQLDPNTGLPSMDQFNLLDPSDVESISVIKDGAAAIYGSRASQGAIIVKTKRGKVGTAKISYSGKFETNNAVGFVKTMNAYDYGVFSNRYGRAAGWASTSFYGDAELNAMKSLNYDWLNQAWKSAGLMQHSLNVSGGSDKATYFSSITYFTQGANLGSQDYDRWTFRTGTDIKVSNNLKLSATVSANNDDLTASFTKVSINDGSYANGAEQTDYSVLAHMPKYIPWQYEVNGVEQYVSPSLGANRVATTPVGQNNISGWNYFGLLNNGSKTTTGTGNYNANFSLQYDIPFVKGLSIRGSYGITYTTSNTEQNMLPQPLAVATNTNTTGHHLYNDSTTWFVGTNVTGSRITYSDNIGKVQQANIFINYDNTFGAHHIAAMVSAEKGKQDAQTKFMLYDSPTAGYNGASTTAGTLNTSNSYVYRYQFASLAYLGRVSYDYNSKYLAQFVFRSDASTKFSPKNYWGFFPGVSVGWIISRENWFKVSWINNLKIRASMAKTGYDNIAAWRWSQTYSLASDKGQGFGTSGGTLVNGVTPNVTPNPNVKWDQDIQHNIGLDVSILNGKLTFTADQYFDKHTKMLMPIVGAAGTPISVGGAFAEQNYGGINTWGSEYSVTWKDHIGEVKYKISMNFGTSGNKITKYPDVAFNYPSYNNIQVGQSTIMPAWGFEVWRGNASGDGLLRTQDDIDKYWAYLTDLATKAGTTPSYLGIVAESGIKPGMLAYQDLAGNLNADTKTIAGPNGQIVVNQDYAKLVKRNRSHGVNTNLSFGWRSITLDAQISTSWGGYNSIDYIKQGTSTGQIFWSHESYLTDMFDPTDNPNGKWPNLAYYSQNSYSSDFWQISNFRSYLRSLVVGCAIPREVAKKLHTESLRVSFSGYNLWDFYNPYPNKYRTMYDSPTVGYPTLRTWSFGINATF</sequence>
<dbReference type="KEGG" id="arac:E0W69_008060"/>
<dbReference type="OrthoDB" id="601301at2"/>
<dbReference type="AlphaFoldDB" id="A0A5P2GAN1"/>
<dbReference type="Pfam" id="PF07715">
    <property type="entry name" value="Plug"/>
    <property type="match status" value="1"/>
</dbReference>
<dbReference type="InterPro" id="IPR012910">
    <property type="entry name" value="Plug_dom"/>
</dbReference>
<protein>
    <submittedName>
        <fullName evidence="2">SusC/RagA family TonB-linked outer membrane protein</fullName>
    </submittedName>
</protein>
<organism evidence="2 3">
    <name type="scientific">Rhizosphaericola mali</name>
    <dbReference type="NCBI Taxonomy" id="2545455"/>
    <lineage>
        <taxon>Bacteria</taxon>
        <taxon>Pseudomonadati</taxon>
        <taxon>Bacteroidota</taxon>
        <taxon>Chitinophagia</taxon>
        <taxon>Chitinophagales</taxon>
        <taxon>Chitinophagaceae</taxon>
        <taxon>Rhizosphaericola</taxon>
    </lineage>
</organism>
<dbReference type="InterPro" id="IPR008969">
    <property type="entry name" value="CarboxyPept-like_regulatory"/>
</dbReference>
<gene>
    <name evidence="2" type="ORF">E0W69_008060</name>
</gene>
<dbReference type="Gene3D" id="2.60.40.1120">
    <property type="entry name" value="Carboxypeptidase-like, regulatory domain"/>
    <property type="match status" value="1"/>
</dbReference>
<evidence type="ECO:0000313" key="2">
    <source>
        <dbReference type="EMBL" id="QES88611.1"/>
    </source>
</evidence>
<evidence type="ECO:0000259" key="1">
    <source>
        <dbReference type="Pfam" id="PF07715"/>
    </source>
</evidence>
<feature type="domain" description="TonB-dependent receptor plug" evidence="1">
    <location>
        <begin position="119"/>
        <end position="238"/>
    </location>
</feature>
<dbReference type="EMBL" id="CP044016">
    <property type="protein sequence ID" value="QES88611.1"/>
    <property type="molecule type" value="Genomic_DNA"/>
</dbReference>
<dbReference type="SUPFAM" id="SSF49464">
    <property type="entry name" value="Carboxypeptidase regulatory domain-like"/>
    <property type="match status" value="1"/>
</dbReference>
<name>A0A5P2GAN1_9BACT</name>
<accession>A0A5P2GAN1</accession>
<dbReference type="InterPro" id="IPR023996">
    <property type="entry name" value="TonB-dep_OMP_SusC/RagA"/>
</dbReference>
<dbReference type="RefSeq" id="WP_131329551.1">
    <property type="nucleotide sequence ID" value="NZ_CP044016.1"/>
</dbReference>
<dbReference type="Proteomes" id="UP000292424">
    <property type="component" value="Chromosome"/>
</dbReference>
<keyword evidence="3" id="KW-1185">Reference proteome</keyword>
<evidence type="ECO:0000313" key="3">
    <source>
        <dbReference type="Proteomes" id="UP000292424"/>
    </source>
</evidence>
<dbReference type="Pfam" id="PF13715">
    <property type="entry name" value="CarbopepD_reg_2"/>
    <property type="match status" value="1"/>
</dbReference>
<dbReference type="Gene3D" id="2.170.130.10">
    <property type="entry name" value="TonB-dependent receptor, plug domain"/>
    <property type="match status" value="1"/>
</dbReference>
<dbReference type="InterPro" id="IPR037066">
    <property type="entry name" value="Plug_dom_sf"/>
</dbReference>
<reference evidence="2 3" key="1">
    <citation type="submission" date="2019-09" db="EMBL/GenBank/DDBJ databases">
        <title>Complete genome sequence of Arachidicoccus sp. B3-10 isolated from apple orchard soil.</title>
        <authorList>
            <person name="Kim H.S."/>
            <person name="Han K.-I."/>
            <person name="Suh M.K."/>
            <person name="Lee K.C."/>
            <person name="Eom M.K."/>
            <person name="Kim J.-S."/>
            <person name="Kang S.W."/>
            <person name="Sin Y."/>
            <person name="Lee J.-S."/>
        </authorList>
    </citation>
    <scope>NUCLEOTIDE SEQUENCE [LARGE SCALE GENOMIC DNA]</scope>
    <source>
        <strain evidence="2 3">B3-10</strain>
    </source>
</reference>
<dbReference type="SUPFAM" id="SSF56935">
    <property type="entry name" value="Porins"/>
    <property type="match status" value="1"/>
</dbReference>
<proteinExistence type="predicted"/>